<dbReference type="SUPFAM" id="SSF56112">
    <property type="entry name" value="Protein kinase-like (PK-like)"/>
    <property type="match status" value="1"/>
</dbReference>
<dbReference type="InParanoid" id="B4JQ14"/>
<dbReference type="Gene3D" id="1.10.510.10">
    <property type="entry name" value="Transferase(Phosphotransferase) domain 1"/>
    <property type="match status" value="1"/>
</dbReference>
<dbReference type="PANTHER" id="PTHR12984">
    <property type="entry name" value="SCY1-RELATED S/T PROTEIN KINASE-LIKE"/>
    <property type="match status" value="1"/>
</dbReference>
<reference evidence="2 3" key="1">
    <citation type="journal article" date="2007" name="Nature">
        <title>Evolution of genes and genomes on the Drosophila phylogeny.</title>
        <authorList>
            <consortium name="Drosophila 12 Genomes Consortium"/>
            <person name="Clark A.G."/>
            <person name="Eisen M.B."/>
            <person name="Smith D.R."/>
            <person name="Bergman C.M."/>
            <person name="Oliver B."/>
            <person name="Markow T.A."/>
            <person name="Kaufman T.C."/>
            <person name="Kellis M."/>
            <person name="Gelbart W."/>
            <person name="Iyer V.N."/>
            <person name="Pollard D.A."/>
            <person name="Sackton T.B."/>
            <person name="Larracuente A.M."/>
            <person name="Singh N.D."/>
            <person name="Abad J.P."/>
            <person name="Abt D.N."/>
            <person name="Adryan B."/>
            <person name="Aguade M."/>
            <person name="Akashi H."/>
            <person name="Anderson W.W."/>
            <person name="Aquadro C.F."/>
            <person name="Ardell D.H."/>
            <person name="Arguello R."/>
            <person name="Artieri C.G."/>
            <person name="Barbash D.A."/>
            <person name="Barker D."/>
            <person name="Barsanti P."/>
            <person name="Batterham P."/>
            <person name="Batzoglou S."/>
            <person name="Begun D."/>
            <person name="Bhutkar A."/>
            <person name="Blanco E."/>
            <person name="Bosak S.A."/>
            <person name="Bradley R.K."/>
            <person name="Brand A.D."/>
            <person name="Brent M.R."/>
            <person name="Brooks A.N."/>
            <person name="Brown R.H."/>
            <person name="Butlin R.K."/>
            <person name="Caggese C."/>
            <person name="Calvi B.R."/>
            <person name="Bernardo de Carvalho A."/>
            <person name="Caspi A."/>
            <person name="Castrezana S."/>
            <person name="Celniker S.E."/>
            <person name="Chang J.L."/>
            <person name="Chapple C."/>
            <person name="Chatterji S."/>
            <person name="Chinwalla A."/>
            <person name="Civetta A."/>
            <person name="Clifton S.W."/>
            <person name="Comeron J.M."/>
            <person name="Costello J.C."/>
            <person name="Coyne J.A."/>
            <person name="Daub J."/>
            <person name="David R.G."/>
            <person name="Delcher A.L."/>
            <person name="Delehaunty K."/>
            <person name="Do C.B."/>
            <person name="Ebling H."/>
            <person name="Edwards K."/>
            <person name="Eickbush T."/>
            <person name="Evans J.D."/>
            <person name="Filipski A."/>
            <person name="Findeiss S."/>
            <person name="Freyhult E."/>
            <person name="Fulton L."/>
            <person name="Fulton R."/>
            <person name="Garcia A.C."/>
            <person name="Gardiner A."/>
            <person name="Garfield D.A."/>
            <person name="Garvin B.E."/>
            <person name="Gibson G."/>
            <person name="Gilbert D."/>
            <person name="Gnerre S."/>
            <person name="Godfrey J."/>
            <person name="Good R."/>
            <person name="Gotea V."/>
            <person name="Gravely B."/>
            <person name="Greenberg A.J."/>
            <person name="Griffiths-Jones S."/>
            <person name="Gross S."/>
            <person name="Guigo R."/>
            <person name="Gustafson E.A."/>
            <person name="Haerty W."/>
            <person name="Hahn M.W."/>
            <person name="Halligan D.L."/>
            <person name="Halpern A.L."/>
            <person name="Halter G.M."/>
            <person name="Han M.V."/>
            <person name="Heger A."/>
            <person name="Hillier L."/>
            <person name="Hinrichs A.S."/>
            <person name="Holmes I."/>
            <person name="Hoskins R.A."/>
            <person name="Hubisz M.J."/>
            <person name="Hultmark D."/>
            <person name="Huntley M.A."/>
            <person name="Jaffe D.B."/>
            <person name="Jagadeeshan S."/>
            <person name="Jeck W.R."/>
            <person name="Johnson J."/>
            <person name="Jones C.D."/>
            <person name="Jordan W.C."/>
            <person name="Karpen G.H."/>
            <person name="Kataoka E."/>
            <person name="Keightley P.D."/>
            <person name="Kheradpour P."/>
            <person name="Kirkness E.F."/>
            <person name="Koerich L.B."/>
            <person name="Kristiansen K."/>
            <person name="Kudrna D."/>
            <person name="Kulathinal R.J."/>
            <person name="Kumar S."/>
            <person name="Kwok R."/>
            <person name="Lander E."/>
            <person name="Langley C.H."/>
            <person name="Lapoint R."/>
            <person name="Lazzaro B.P."/>
            <person name="Lee S.J."/>
            <person name="Levesque L."/>
            <person name="Li R."/>
            <person name="Lin C.F."/>
            <person name="Lin M.F."/>
            <person name="Lindblad-Toh K."/>
            <person name="Llopart A."/>
            <person name="Long M."/>
            <person name="Low L."/>
            <person name="Lozovsky E."/>
            <person name="Lu J."/>
            <person name="Luo M."/>
            <person name="Machado C.A."/>
            <person name="Makalowski W."/>
            <person name="Marzo M."/>
            <person name="Matsuda M."/>
            <person name="Matzkin L."/>
            <person name="McAllister B."/>
            <person name="McBride C.S."/>
            <person name="McKernan B."/>
            <person name="McKernan K."/>
            <person name="Mendez-Lago M."/>
            <person name="Minx P."/>
            <person name="Mollenhauer M.U."/>
            <person name="Montooth K."/>
            <person name="Mount S.M."/>
            <person name="Mu X."/>
            <person name="Myers E."/>
            <person name="Negre B."/>
            <person name="Newfeld S."/>
            <person name="Nielsen R."/>
            <person name="Noor M.A."/>
            <person name="O'Grady P."/>
            <person name="Pachter L."/>
            <person name="Papaceit M."/>
            <person name="Parisi M.J."/>
            <person name="Parisi M."/>
            <person name="Parts L."/>
            <person name="Pedersen J.S."/>
            <person name="Pesole G."/>
            <person name="Phillippy A.M."/>
            <person name="Ponting C.P."/>
            <person name="Pop M."/>
            <person name="Porcelli D."/>
            <person name="Powell J.R."/>
            <person name="Prohaska S."/>
            <person name="Pruitt K."/>
            <person name="Puig M."/>
            <person name="Quesneville H."/>
            <person name="Ram K.R."/>
            <person name="Rand D."/>
            <person name="Rasmussen M.D."/>
            <person name="Reed L.K."/>
            <person name="Reenan R."/>
            <person name="Reily A."/>
            <person name="Remington K.A."/>
            <person name="Rieger T.T."/>
            <person name="Ritchie M.G."/>
            <person name="Robin C."/>
            <person name="Rogers Y.H."/>
            <person name="Rohde C."/>
            <person name="Rozas J."/>
            <person name="Rubenfield M.J."/>
            <person name="Ruiz A."/>
            <person name="Russo S."/>
            <person name="Salzberg S.L."/>
            <person name="Sanchez-Gracia A."/>
            <person name="Saranga D.J."/>
            <person name="Sato H."/>
            <person name="Schaeffer S.W."/>
            <person name="Schatz M.C."/>
            <person name="Schlenke T."/>
            <person name="Schwartz R."/>
            <person name="Segarra C."/>
            <person name="Singh R.S."/>
            <person name="Sirot L."/>
            <person name="Sirota M."/>
            <person name="Sisneros N.B."/>
            <person name="Smith C.D."/>
            <person name="Smith T.F."/>
            <person name="Spieth J."/>
            <person name="Stage D.E."/>
            <person name="Stark A."/>
            <person name="Stephan W."/>
            <person name="Strausberg R.L."/>
            <person name="Strempel S."/>
            <person name="Sturgill D."/>
            <person name="Sutton G."/>
            <person name="Sutton G.G."/>
            <person name="Tao W."/>
            <person name="Teichmann S."/>
            <person name="Tobari Y.N."/>
            <person name="Tomimura Y."/>
            <person name="Tsolas J.M."/>
            <person name="Valente V.L."/>
            <person name="Venter E."/>
            <person name="Venter J.C."/>
            <person name="Vicario S."/>
            <person name="Vieira F.G."/>
            <person name="Vilella A.J."/>
            <person name="Villasante A."/>
            <person name="Walenz B."/>
            <person name="Wang J."/>
            <person name="Wasserman M."/>
            <person name="Watts T."/>
            <person name="Wilson D."/>
            <person name="Wilson R.K."/>
            <person name="Wing R.A."/>
            <person name="Wolfner M.F."/>
            <person name="Wong A."/>
            <person name="Wong G.K."/>
            <person name="Wu C.I."/>
            <person name="Wu G."/>
            <person name="Yamamoto D."/>
            <person name="Yang H.P."/>
            <person name="Yang S.P."/>
            <person name="Yorke J.A."/>
            <person name="Yoshida K."/>
            <person name="Zdobnov E."/>
            <person name="Zhang P."/>
            <person name="Zhang Y."/>
            <person name="Zimin A.V."/>
            <person name="Baldwin J."/>
            <person name="Abdouelleil A."/>
            <person name="Abdulkadir J."/>
            <person name="Abebe A."/>
            <person name="Abera B."/>
            <person name="Abreu J."/>
            <person name="Acer S.C."/>
            <person name="Aftuck L."/>
            <person name="Alexander A."/>
            <person name="An P."/>
            <person name="Anderson E."/>
            <person name="Anderson S."/>
            <person name="Arachi H."/>
            <person name="Azer M."/>
            <person name="Bachantsang P."/>
            <person name="Barry A."/>
            <person name="Bayul T."/>
            <person name="Berlin A."/>
            <person name="Bessette D."/>
            <person name="Bloom T."/>
            <person name="Blye J."/>
            <person name="Boguslavskiy L."/>
            <person name="Bonnet C."/>
            <person name="Boukhgalter B."/>
            <person name="Bourzgui I."/>
            <person name="Brown A."/>
            <person name="Cahill P."/>
            <person name="Channer S."/>
            <person name="Cheshatsang Y."/>
            <person name="Chuda L."/>
            <person name="Citroen M."/>
            <person name="Collymore A."/>
            <person name="Cooke P."/>
            <person name="Costello M."/>
            <person name="D'Aco K."/>
            <person name="Daza R."/>
            <person name="De Haan G."/>
            <person name="DeGray S."/>
            <person name="DeMaso C."/>
            <person name="Dhargay N."/>
            <person name="Dooley K."/>
            <person name="Dooley E."/>
            <person name="Doricent M."/>
            <person name="Dorje P."/>
            <person name="Dorjee K."/>
            <person name="Dupes A."/>
            <person name="Elong R."/>
            <person name="Falk J."/>
            <person name="Farina A."/>
            <person name="Faro S."/>
            <person name="Ferguson D."/>
            <person name="Fisher S."/>
            <person name="Foley C.D."/>
            <person name="Franke A."/>
            <person name="Friedrich D."/>
            <person name="Gadbois L."/>
            <person name="Gearin G."/>
            <person name="Gearin C.R."/>
            <person name="Giannoukos G."/>
            <person name="Goode T."/>
            <person name="Graham J."/>
            <person name="Grandbois E."/>
            <person name="Grewal S."/>
            <person name="Gyaltsen K."/>
            <person name="Hafez N."/>
            <person name="Hagos B."/>
            <person name="Hall J."/>
            <person name="Henson C."/>
            <person name="Hollinger A."/>
            <person name="Honan T."/>
            <person name="Huard M.D."/>
            <person name="Hughes L."/>
            <person name="Hurhula B."/>
            <person name="Husby M.E."/>
            <person name="Kamat A."/>
            <person name="Kanga B."/>
            <person name="Kashin S."/>
            <person name="Khazanovich D."/>
            <person name="Kisner P."/>
            <person name="Lance K."/>
            <person name="Lara M."/>
            <person name="Lee W."/>
            <person name="Lennon N."/>
            <person name="Letendre F."/>
            <person name="LeVine R."/>
            <person name="Lipovsky A."/>
            <person name="Liu X."/>
            <person name="Liu J."/>
            <person name="Liu S."/>
            <person name="Lokyitsang T."/>
            <person name="Lokyitsang Y."/>
            <person name="Lubonja R."/>
            <person name="Lui A."/>
            <person name="MacDonald P."/>
            <person name="Magnisalis V."/>
            <person name="Maru K."/>
            <person name="Matthews C."/>
            <person name="McCusker W."/>
            <person name="McDonough S."/>
            <person name="Mehta T."/>
            <person name="Meldrim J."/>
            <person name="Meneus L."/>
            <person name="Mihai O."/>
            <person name="Mihalev A."/>
            <person name="Mihova T."/>
            <person name="Mittelman R."/>
            <person name="Mlenga V."/>
            <person name="Montmayeur A."/>
            <person name="Mulrain L."/>
            <person name="Navidi A."/>
            <person name="Naylor J."/>
            <person name="Negash T."/>
            <person name="Nguyen T."/>
            <person name="Nguyen N."/>
            <person name="Nicol R."/>
            <person name="Norbu C."/>
            <person name="Norbu N."/>
            <person name="Novod N."/>
            <person name="O'Neill B."/>
            <person name="Osman S."/>
            <person name="Markiewicz E."/>
            <person name="Oyono O.L."/>
            <person name="Patti C."/>
            <person name="Phunkhang P."/>
            <person name="Pierre F."/>
            <person name="Priest M."/>
            <person name="Raghuraman S."/>
            <person name="Rege F."/>
            <person name="Reyes R."/>
            <person name="Rise C."/>
            <person name="Rogov P."/>
            <person name="Ross K."/>
            <person name="Ryan E."/>
            <person name="Settipalli S."/>
            <person name="Shea T."/>
            <person name="Sherpa N."/>
            <person name="Shi L."/>
            <person name="Shih D."/>
            <person name="Sparrow T."/>
            <person name="Spaulding J."/>
            <person name="Stalker J."/>
            <person name="Stange-Thomann N."/>
            <person name="Stavropoulos S."/>
            <person name="Stone C."/>
            <person name="Strader C."/>
            <person name="Tesfaye S."/>
            <person name="Thomson T."/>
            <person name="Thoulutsang Y."/>
            <person name="Thoulutsang D."/>
            <person name="Topham K."/>
            <person name="Topping I."/>
            <person name="Tsamla T."/>
            <person name="Vassiliev H."/>
            <person name="Vo A."/>
            <person name="Wangchuk T."/>
            <person name="Wangdi T."/>
            <person name="Weiand M."/>
            <person name="Wilkinson J."/>
            <person name="Wilson A."/>
            <person name="Yadav S."/>
            <person name="Young G."/>
            <person name="Yu Q."/>
            <person name="Zembek L."/>
            <person name="Zhong D."/>
            <person name="Zimmer A."/>
            <person name="Zwirko Z."/>
            <person name="Jaffe D.B."/>
            <person name="Alvarez P."/>
            <person name="Brockman W."/>
            <person name="Butler J."/>
            <person name="Chin C."/>
            <person name="Gnerre S."/>
            <person name="Grabherr M."/>
            <person name="Kleber M."/>
            <person name="Mauceli E."/>
            <person name="MacCallum I."/>
        </authorList>
    </citation>
    <scope>NUCLEOTIDE SEQUENCE [LARGE SCALE GENOMIC DNA]</scope>
    <source>
        <strain evidence="3">Tucson 15287-2541.00</strain>
    </source>
</reference>
<dbReference type="InterPro" id="IPR011989">
    <property type="entry name" value="ARM-like"/>
</dbReference>
<feature type="compositionally biased region" description="Acidic residues" evidence="1">
    <location>
        <begin position="531"/>
        <end position="560"/>
    </location>
</feature>
<organism evidence="3">
    <name type="scientific">Drosophila grimshawi</name>
    <name type="common">Hawaiian fruit fly</name>
    <name type="synonym">Idiomyia grimshawi</name>
    <dbReference type="NCBI Taxonomy" id="7222"/>
    <lineage>
        <taxon>Eukaryota</taxon>
        <taxon>Metazoa</taxon>
        <taxon>Ecdysozoa</taxon>
        <taxon>Arthropoda</taxon>
        <taxon>Hexapoda</taxon>
        <taxon>Insecta</taxon>
        <taxon>Pterygota</taxon>
        <taxon>Neoptera</taxon>
        <taxon>Endopterygota</taxon>
        <taxon>Diptera</taxon>
        <taxon>Brachycera</taxon>
        <taxon>Muscomorpha</taxon>
        <taxon>Ephydroidea</taxon>
        <taxon>Drosophilidae</taxon>
        <taxon>Drosophila</taxon>
        <taxon>Hawaiian Drosophila</taxon>
    </lineage>
</organism>
<dbReference type="HOGENOM" id="CLU_015864_1_0_1"/>
<feature type="region of interest" description="Disordered" evidence="1">
    <location>
        <begin position="700"/>
        <end position="745"/>
    </location>
</feature>
<feature type="compositionally biased region" description="Low complexity" evidence="1">
    <location>
        <begin position="503"/>
        <end position="520"/>
    </location>
</feature>
<protein>
    <submittedName>
        <fullName evidence="2">GH13294</fullName>
    </submittedName>
</protein>
<gene>
    <name evidence="2" type="primary">Dgri\GH13294</name>
    <name evidence="2" type="ORF">Dgri_GH13294</name>
</gene>
<dbReference type="Gene3D" id="1.25.10.10">
    <property type="entry name" value="Leucine-rich Repeat Variant"/>
    <property type="match status" value="1"/>
</dbReference>
<feature type="region of interest" description="Disordered" evidence="1">
    <location>
        <begin position="469"/>
        <end position="560"/>
    </location>
</feature>
<dbReference type="AlphaFoldDB" id="B4JQ14"/>
<dbReference type="OMA" id="SITPLMN"/>
<dbReference type="PANTHER" id="PTHR12984:SF15">
    <property type="entry name" value="PROTEIN-ASSOCIATING WITH THE CARBOXYL-TERMINAL DOMAIN OF EZRIN"/>
    <property type="match status" value="1"/>
</dbReference>
<dbReference type="InterPro" id="IPR051177">
    <property type="entry name" value="CIK-Related_Protein"/>
</dbReference>
<dbReference type="PhylomeDB" id="B4JQ14"/>
<evidence type="ECO:0000313" key="3">
    <source>
        <dbReference type="Proteomes" id="UP000001070"/>
    </source>
</evidence>
<dbReference type="InterPro" id="IPR016024">
    <property type="entry name" value="ARM-type_fold"/>
</dbReference>
<evidence type="ECO:0000313" key="2">
    <source>
        <dbReference type="EMBL" id="EDV98994.1"/>
    </source>
</evidence>
<dbReference type="SUPFAM" id="SSF48371">
    <property type="entry name" value="ARM repeat"/>
    <property type="match status" value="1"/>
</dbReference>
<dbReference type="Proteomes" id="UP000001070">
    <property type="component" value="Unassembled WGS sequence"/>
</dbReference>
<keyword evidence="3" id="KW-1185">Reference proteome</keyword>
<proteinExistence type="predicted"/>
<dbReference type="EMBL" id="CH916372">
    <property type="protein sequence ID" value="EDV98994.1"/>
    <property type="molecule type" value="Genomic_DNA"/>
</dbReference>
<name>B4JQ14_DROGR</name>
<sequence length="745" mass="82337">MGNEGSKLKGLIIDKNAIEVNDFWALYNAESPTTCNEEGGGGQLLSIFKGEVLVKGQLWAAQGPMERAIRNLMIYRHPYILKYMSTWDQSGQKHLATERVRPLSDVLTQQSDIQVCLGLRTILCSLIFLIERAHARHLNICTQSVYVTDKGSWRLAGFEYVWKAKELNKQLIELAHSFRQPLAMDAADTTQLALEQFAFAALCEQILDKCGGSAGIPHVLEFRDYCSTHLKHQNIELRPKLSAVLLHPYFNHEFILIHSFLFELPLKSVPERQQFFSSLIERLRGFDEQVVASQLASDLLSRMVLLDPTAQHCVTPFVLRTKTENGCTAPLFSPQTYVQHLLPHVLKMFRLRDAQIRLILLDYFMEYVRLLSDEQLLNDILPHLQLGMSDTNDVLVAKTLRSMADLVPILGAATVLGGDRRRCFSDGRPHAAVSTDSSAQWTEPRSITPLMNGSAADAVDYMVSGSPLPLDSNVVPPMPLRLSPDGGEDDKSITQLSEKPLESSHSNSLVDNNSDSSTSSAAHEQTLVNINDDDDEEEELAQKEDEEEEEEEAAWSDWDNAEELQRLQVKQQSTLDELNLYSNVETTSSTSTQATQPSSIADSFRTACSSLSTATLPPPPPPAPLASASSNRKVIDDLSALDIQVQLTTSLHSSEPAEFDFFKDMEPVIETKPATGTGAAASEAEIVQIDASRFAAALTSYNGPDTDVEADQGWGHDDDEDDDVVWGNNGDATNTTTTTTPTTVS</sequence>
<dbReference type="FunCoup" id="B4JQ14">
    <property type="interactions" value="1207"/>
</dbReference>
<feature type="compositionally biased region" description="Low complexity" evidence="1">
    <location>
        <begin position="725"/>
        <end position="745"/>
    </location>
</feature>
<dbReference type="eggNOG" id="KOG1243">
    <property type="taxonomic scope" value="Eukaryota"/>
</dbReference>
<evidence type="ECO:0000256" key="1">
    <source>
        <dbReference type="SAM" id="MobiDB-lite"/>
    </source>
</evidence>
<dbReference type="KEGG" id="dgr:6566412"/>
<dbReference type="OrthoDB" id="9942861at2759"/>
<accession>B4JQ14</accession>
<dbReference type="InterPro" id="IPR011009">
    <property type="entry name" value="Kinase-like_dom_sf"/>
</dbReference>